<evidence type="ECO:0000256" key="3">
    <source>
        <dbReference type="ARBA" id="ARBA00023163"/>
    </source>
</evidence>
<dbReference type="Proteomes" id="UP000287352">
    <property type="component" value="Unassembled WGS sequence"/>
</dbReference>
<dbReference type="EMBL" id="BIFR01000001">
    <property type="protein sequence ID" value="GCE14043.1"/>
    <property type="molecule type" value="Genomic_DNA"/>
</dbReference>
<feature type="domain" description="HTH tetR-type" evidence="5">
    <location>
        <begin position="12"/>
        <end position="72"/>
    </location>
</feature>
<dbReference type="PRINTS" id="PR00455">
    <property type="entry name" value="HTHTETR"/>
</dbReference>
<dbReference type="Pfam" id="PF00440">
    <property type="entry name" value="TetR_N"/>
    <property type="match status" value="1"/>
</dbReference>
<name>A0A402A4H5_9CHLR</name>
<dbReference type="PANTHER" id="PTHR30055:SF220">
    <property type="entry name" value="TETR-FAMILY REGULATORY PROTEIN"/>
    <property type="match status" value="1"/>
</dbReference>
<keyword evidence="7" id="KW-1185">Reference proteome</keyword>
<dbReference type="InterPro" id="IPR050109">
    <property type="entry name" value="HTH-type_TetR-like_transc_reg"/>
</dbReference>
<gene>
    <name evidence="6" type="ORF">KTT_39020</name>
</gene>
<accession>A0A402A4H5</accession>
<dbReference type="SUPFAM" id="SSF48498">
    <property type="entry name" value="Tetracyclin repressor-like, C-terminal domain"/>
    <property type="match status" value="1"/>
</dbReference>
<evidence type="ECO:0000256" key="1">
    <source>
        <dbReference type="ARBA" id="ARBA00023015"/>
    </source>
</evidence>
<dbReference type="PANTHER" id="PTHR30055">
    <property type="entry name" value="HTH-TYPE TRANSCRIPTIONAL REGULATOR RUTR"/>
    <property type="match status" value="1"/>
</dbReference>
<dbReference type="Gene3D" id="1.10.357.10">
    <property type="entry name" value="Tetracycline Repressor, domain 2"/>
    <property type="match status" value="1"/>
</dbReference>
<proteinExistence type="predicted"/>
<keyword evidence="1" id="KW-0805">Transcription regulation</keyword>
<evidence type="ECO:0000313" key="7">
    <source>
        <dbReference type="Proteomes" id="UP000287352"/>
    </source>
</evidence>
<comment type="caution">
    <text evidence="6">The sequence shown here is derived from an EMBL/GenBank/DDBJ whole genome shotgun (WGS) entry which is preliminary data.</text>
</comment>
<dbReference type="InterPro" id="IPR036271">
    <property type="entry name" value="Tet_transcr_reg_TetR-rel_C_sf"/>
</dbReference>
<dbReference type="SUPFAM" id="SSF46689">
    <property type="entry name" value="Homeodomain-like"/>
    <property type="match status" value="1"/>
</dbReference>
<dbReference type="PROSITE" id="PS50977">
    <property type="entry name" value="HTH_TETR_2"/>
    <property type="match status" value="1"/>
</dbReference>
<dbReference type="InterPro" id="IPR025996">
    <property type="entry name" value="MT1864/Rv1816-like_C"/>
</dbReference>
<dbReference type="AlphaFoldDB" id="A0A402A4H5"/>
<dbReference type="InterPro" id="IPR009057">
    <property type="entry name" value="Homeodomain-like_sf"/>
</dbReference>
<keyword evidence="3" id="KW-0804">Transcription</keyword>
<protein>
    <submittedName>
        <fullName evidence="6">TetR family transcriptional regulator</fullName>
    </submittedName>
</protein>
<dbReference type="RefSeq" id="WP_161975612.1">
    <property type="nucleotide sequence ID" value="NZ_BIFR01000001.1"/>
</dbReference>
<dbReference type="GO" id="GO:0003700">
    <property type="term" value="F:DNA-binding transcription factor activity"/>
    <property type="evidence" value="ECO:0007669"/>
    <property type="project" value="TreeGrafter"/>
</dbReference>
<evidence type="ECO:0000256" key="2">
    <source>
        <dbReference type="ARBA" id="ARBA00023125"/>
    </source>
</evidence>
<organism evidence="6 7">
    <name type="scientific">Tengunoibacter tsumagoiensis</name>
    <dbReference type="NCBI Taxonomy" id="2014871"/>
    <lineage>
        <taxon>Bacteria</taxon>
        <taxon>Bacillati</taxon>
        <taxon>Chloroflexota</taxon>
        <taxon>Ktedonobacteria</taxon>
        <taxon>Ktedonobacterales</taxon>
        <taxon>Dictyobacteraceae</taxon>
        <taxon>Tengunoibacter</taxon>
    </lineage>
</organism>
<evidence type="ECO:0000256" key="4">
    <source>
        <dbReference type="PROSITE-ProRule" id="PRU00335"/>
    </source>
</evidence>
<keyword evidence="2 4" id="KW-0238">DNA-binding</keyword>
<sequence>MKKSSARERRSLKVKEAILQAARELVIERGPDGISLREIARRIDYSPSGIYEYFGSVHEIIAAVSEEGSALLQAAFTRITVQQPVTERLVELGMAYLAFAEQYPDYFLLIFTRQQTLSEDVGKETQREAPYDTLRSAVQAGITDGTFIVRPDYDLDLMTYHCWVTVHGMAMLRLTLLKDSQDDFLTIHRRVLEQLIHSFTRPR</sequence>
<dbReference type="InterPro" id="IPR001647">
    <property type="entry name" value="HTH_TetR"/>
</dbReference>
<evidence type="ECO:0000313" key="6">
    <source>
        <dbReference type="EMBL" id="GCE14043.1"/>
    </source>
</evidence>
<reference evidence="7" key="1">
    <citation type="submission" date="2018-12" db="EMBL/GenBank/DDBJ databases">
        <title>Tengunoibacter tsumagoiensis gen. nov., sp. nov., Dictyobacter kobayashii sp. nov., D. alpinus sp. nov., and D. joshuensis sp. nov. and description of Dictyobacteraceae fam. nov. within the order Ktedonobacterales isolated from Tengu-no-mugimeshi.</title>
        <authorList>
            <person name="Wang C.M."/>
            <person name="Zheng Y."/>
            <person name="Sakai Y."/>
            <person name="Toyoda A."/>
            <person name="Minakuchi Y."/>
            <person name="Abe K."/>
            <person name="Yokota A."/>
            <person name="Yabe S."/>
        </authorList>
    </citation>
    <scope>NUCLEOTIDE SEQUENCE [LARGE SCALE GENOMIC DNA]</scope>
    <source>
        <strain evidence="7">Uno3</strain>
    </source>
</reference>
<evidence type="ECO:0000259" key="5">
    <source>
        <dbReference type="PROSITE" id="PS50977"/>
    </source>
</evidence>
<dbReference type="GO" id="GO:0000976">
    <property type="term" value="F:transcription cis-regulatory region binding"/>
    <property type="evidence" value="ECO:0007669"/>
    <property type="project" value="TreeGrafter"/>
</dbReference>
<feature type="DNA-binding region" description="H-T-H motif" evidence="4">
    <location>
        <begin position="35"/>
        <end position="54"/>
    </location>
</feature>
<dbReference type="Pfam" id="PF13305">
    <property type="entry name" value="TetR_C_33"/>
    <property type="match status" value="1"/>
</dbReference>